<accession>A0A5B6ZD97</accession>
<dbReference type="GO" id="GO:0000976">
    <property type="term" value="F:transcription cis-regulatory region binding"/>
    <property type="evidence" value="ECO:0007669"/>
    <property type="project" value="TreeGrafter"/>
</dbReference>
<name>A0A5B6ZD97_DAVIN</name>
<evidence type="ECO:0000256" key="4">
    <source>
        <dbReference type="ARBA" id="ARBA00023163"/>
    </source>
</evidence>
<keyword evidence="5" id="KW-0539">Nucleus</keyword>
<feature type="compositionally biased region" description="Polar residues" evidence="6">
    <location>
        <begin position="1"/>
        <end position="12"/>
    </location>
</feature>
<dbReference type="InterPro" id="IPR045314">
    <property type="entry name" value="bZIP_plant_GBF1"/>
</dbReference>
<dbReference type="PANTHER" id="PTHR45764:SF34">
    <property type="entry name" value="BZIP TRANSCRIPTION FACTOR 53"/>
    <property type="match status" value="1"/>
</dbReference>
<dbReference type="InterPro" id="IPR046347">
    <property type="entry name" value="bZIP_sf"/>
</dbReference>
<keyword evidence="3" id="KW-0238">DNA-binding</keyword>
<dbReference type="GO" id="GO:0005634">
    <property type="term" value="C:nucleus"/>
    <property type="evidence" value="ECO:0007669"/>
    <property type="project" value="UniProtKB-SubCell"/>
</dbReference>
<evidence type="ECO:0000256" key="1">
    <source>
        <dbReference type="ARBA" id="ARBA00004123"/>
    </source>
</evidence>
<dbReference type="SMART" id="SM00338">
    <property type="entry name" value="BRLZ"/>
    <property type="match status" value="1"/>
</dbReference>
<dbReference type="InterPro" id="IPR004827">
    <property type="entry name" value="bZIP"/>
</dbReference>
<reference evidence="8" key="1">
    <citation type="submission" date="2019-08" db="EMBL/GenBank/DDBJ databases">
        <title>Reference gene set and small RNA set construction with multiple tissues from Davidia involucrata Baill.</title>
        <authorList>
            <person name="Yang H."/>
            <person name="Zhou C."/>
            <person name="Li G."/>
            <person name="Wang J."/>
            <person name="Gao P."/>
            <person name="Wang M."/>
            <person name="Wang R."/>
            <person name="Zhao Y."/>
        </authorList>
    </citation>
    <scope>NUCLEOTIDE SEQUENCE</scope>
    <source>
        <tissue evidence="8">Mixed with DoveR01_LX</tissue>
    </source>
</reference>
<protein>
    <submittedName>
        <fullName evidence="8">Putative common plant regulatory factor 6</fullName>
    </submittedName>
</protein>
<keyword evidence="2" id="KW-0805">Transcription regulation</keyword>
<dbReference type="PROSITE" id="PS00036">
    <property type="entry name" value="BZIP_BASIC"/>
    <property type="match status" value="1"/>
</dbReference>
<dbReference type="PANTHER" id="PTHR45764">
    <property type="entry name" value="BZIP TRANSCRIPTION FACTOR 44"/>
    <property type="match status" value="1"/>
</dbReference>
<sequence>MASMQQQTSSGSDGVVDERKRKRMISNRESARRSRMRKQQHLDDLISQASQLQNENNAISQRIDVATQMYIGVASENNVLRARLTELTDRLRSLNSVLHIAEEVSGVVVDIPELPDTLLEHWQLPCPIQQITTSANMFQC</sequence>
<dbReference type="CDD" id="cd14702">
    <property type="entry name" value="bZIP_plant_GBF1"/>
    <property type="match status" value="1"/>
</dbReference>
<feature type="domain" description="BZIP" evidence="7">
    <location>
        <begin position="17"/>
        <end position="64"/>
    </location>
</feature>
<evidence type="ECO:0000256" key="5">
    <source>
        <dbReference type="ARBA" id="ARBA00023242"/>
    </source>
</evidence>
<evidence type="ECO:0000259" key="7">
    <source>
        <dbReference type="PROSITE" id="PS50217"/>
    </source>
</evidence>
<proteinExistence type="predicted"/>
<comment type="subcellular location">
    <subcellularLocation>
        <location evidence="1">Nucleus</location>
    </subcellularLocation>
</comment>
<feature type="region of interest" description="Disordered" evidence="6">
    <location>
        <begin position="1"/>
        <end position="41"/>
    </location>
</feature>
<dbReference type="FunFam" id="1.20.5.170:FF:000020">
    <property type="entry name" value="BZIP transcription factor"/>
    <property type="match status" value="1"/>
</dbReference>
<dbReference type="GO" id="GO:0046982">
    <property type="term" value="F:protein heterodimerization activity"/>
    <property type="evidence" value="ECO:0007669"/>
    <property type="project" value="UniProtKB-ARBA"/>
</dbReference>
<dbReference type="SUPFAM" id="SSF57959">
    <property type="entry name" value="Leucine zipper domain"/>
    <property type="match status" value="1"/>
</dbReference>
<dbReference type="EMBL" id="GHES01011688">
    <property type="protein sequence ID" value="MPA42247.1"/>
    <property type="molecule type" value="Transcribed_RNA"/>
</dbReference>
<keyword evidence="4" id="KW-0804">Transcription</keyword>
<evidence type="ECO:0000256" key="3">
    <source>
        <dbReference type="ARBA" id="ARBA00023125"/>
    </source>
</evidence>
<organism evidence="8">
    <name type="scientific">Davidia involucrata</name>
    <name type="common">Dove tree</name>
    <dbReference type="NCBI Taxonomy" id="16924"/>
    <lineage>
        <taxon>Eukaryota</taxon>
        <taxon>Viridiplantae</taxon>
        <taxon>Streptophyta</taxon>
        <taxon>Embryophyta</taxon>
        <taxon>Tracheophyta</taxon>
        <taxon>Spermatophyta</taxon>
        <taxon>Magnoliopsida</taxon>
        <taxon>eudicotyledons</taxon>
        <taxon>Gunneridae</taxon>
        <taxon>Pentapetalae</taxon>
        <taxon>asterids</taxon>
        <taxon>Cornales</taxon>
        <taxon>Nyssaceae</taxon>
        <taxon>Davidia</taxon>
    </lineage>
</organism>
<dbReference type="Gene3D" id="1.20.5.170">
    <property type="match status" value="1"/>
</dbReference>
<gene>
    <name evidence="8" type="ORF">Din_011688</name>
</gene>
<dbReference type="AlphaFoldDB" id="A0A5B6ZD97"/>
<evidence type="ECO:0000256" key="6">
    <source>
        <dbReference type="SAM" id="MobiDB-lite"/>
    </source>
</evidence>
<dbReference type="Pfam" id="PF00170">
    <property type="entry name" value="bZIP_1"/>
    <property type="match status" value="1"/>
</dbReference>
<dbReference type="PROSITE" id="PS50217">
    <property type="entry name" value="BZIP"/>
    <property type="match status" value="1"/>
</dbReference>
<dbReference type="GO" id="GO:0003700">
    <property type="term" value="F:DNA-binding transcription factor activity"/>
    <property type="evidence" value="ECO:0007669"/>
    <property type="project" value="InterPro"/>
</dbReference>
<evidence type="ECO:0000256" key="2">
    <source>
        <dbReference type="ARBA" id="ARBA00023015"/>
    </source>
</evidence>
<dbReference type="GO" id="GO:0045893">
    <property type="term" value="P:positive regulation of DNA-templated transcription"/>
    <property type="evidence" value="ECO:0007669"/>
    <property type="project" value="TreeGrafter"/>
</dbReference>
<evidence type="ECO:0000313" key="8">
    <source>
        <dbReference type="EMBL" id="MPA42247.1"/>
    </source>
</evidence>